<name>A0AAD2HAD5_9AGAR</name>
<gene>
    <name evidence="9" type="ORF">MYCIT1_LOCUS14800</name>
</gene>
<evidence type="ECO:0000256" key="1">
    <source>
        <dbReference type="ARBA" id="ARBA00001971"/>
    </source>
</evidence>
<dbReference type="InterPro" id="IPR002403">
    <property type="entry name" value="Cyt_P450_E_grp-IV"/>
</dbReference>
<organism evidence="9 10">
    <name type="scientific">Mycena citricolor</name>
    <dbReference type="NCBI Taxonomy" id="2018698"/>
    <lineage>
        <taxon>Eukaryota</taxon>
        <taxon>Fungi</taxon>
        <taxon>Dikarya</taxon>
        <taxon>Basidiomycota</taxon>
        <taxon>Agaricomycotina</taxon>
        <taxon>Agaricomycetes</taxon>
        <taxon>Agaricomycetidae</taxon>
        <taxon>Agaricales</taxon>
        <taxon>Marasmiineae</taxon>
        <taxon>Mycenaceae</taxon>
        <taxon>Mycena</taxon>
    </lineage>
</organism>
<evidence type="ECO:0000313" key="9">
    <source>
        <dbReference type="EMBL" id="CAK5270407.1"/>
    </source>
</evidence>
<feature type="chain" id="PRO_5042006658" description="Cytochrome P450" evidence="8">
    <location>
        <begin position="26"/>
        <end position="502"/>
    </location>
</feature>
<dbReference type="Proteomes" id="UP001295794">
    <property type="component" value="Unassembled WGS sequence"/>
</dbReference>
<dbReference type="Pfam" id="PF00067">
    <property type="entry name" value="p450"/>
    <property type="match status" value="1"/>
</dbReference>
<comment type="caution">
    <text evidence="9">The sequence shown here is derived from an EMBL/GenBank/DDBJ whole genome shotgun (WGS) entry which is preliminary data.</text>
</comment>
<dbReference type="PROSITE" id="PS00086">
    <property type="entry name" value="CYTOCHROME_P450"/>
    <property type="match status" value="1"/>
</dbReference>
<evidence type="ECO:0000313" key="10">
    <source>
        <dbReference type="Proteomes" id="UP001295794"/>
    </source>
</evidence>
<accession>A0AAD2HAD5</accession>
<dbReference type="CDD" id="cd11041">
    <property type="entry name" value="CYP503A1-like"/>
    <property type="match status" value="1"/>
</dbReference>
<proteinExistence type="inferred from homology"/>
<feature type="signal peptide" evidence="8">
    <location>
        <begin position="1"/>
        <end position="25"/>
    </location>
</feature>
<evidence type="ECO:0008006" key="11">
    <source>
        <dbReference type="Google" id="ProtNLM"/>
    </source>
</evidence>
<evidence type="ECO:0000256" key="3">
    <source>
        <dbReference type="ARBA" id="ARBA00022723"/>
    </source>
</evidence>
<dbReference type="InterPro" id="IPR017972">
    <property type="entry name" value="Cyt_P450_CS"/>
</dbReference>
<dbReference type="InterPro" id="IPR001128">
    <property type="entry name" value="Cyt_P450"/>
</dbReference>
<evidence type="ECO:0000256" key="2">
    <source>
        <dbReference type="ARBA" id="ARBA00010617"/>
    </source>
</evidence>
<dbReference type="InterPro" id="IPR036396">
    <property type="entry name" value="Cyt_P450_sf"/>
</dbReference>
<comment type="cofactor">
    <cofactor evidence="1 6">
        <name>heme</name>
        <dbReference type="ChEBI" id="CHEBI:30413"/>
    </cofactor>
</comment>
<protein>
    <recommendedName>
        <fullName evidence="11">Cytochrome P450</fullName>
    </recommendedName>
</protein>
<evidence type="ECO:0000256" key="7">
    <source>
        <dbReference type="RuleBase" id="RU000461"/>
    </source>
</evidence>
<dbReference type="AlphaFoldDB" id="A0AAD2HAD5"/>
<reference evidence="9" key="1">
    <citation type="submission" date="2023-11" db="EMBL/GenBank/DDBJ databases">
        <authorList>
            <person name="De Vega J J."/>
            <person name="De Vega J J."/>
        </authorList>
    </citation>
    <scope>NUCLEOTIDE SEQUENCE</scope>
</reference>
<evidence type="ECO:0000256" key="6">
    <source>
        <dbReference type="PIRSR" id="PIRSR602403-1"/>
    </source>
</evidence>
<keyword evidence="5 6" id="KW-0408">Iron</keyword>
<keyword evidence="6 7" id="KW-0349">Heme</keyword>
<dbReference type="PANTHER" id="PTHR46206">
    <property type="entry name" value="CYTOCHROME P450"/>
    <property type="match status" value="1"/>
</dbReference>
<evidence type="ECO:0000256" key="8">
    <source>
        <dbReference type="SAM" id="SignalP"/>
    </source>
</evidence>
<sequence>MDSLKLPLCGLAAVLSLLYLRPRRSASGNGSIPLIMGSDSNPFSSYLGAWRAFADSLGVVQHGYEQNRTGVFRVPGFWRWEYVANGLQRALEIAAAPEDVLSFQAAAEEGLQSDWTMGKSLTRKPYHINTIRAGLTRNIARSFPQVREEMVHAFDFALGLEGEEWKLVAVMPMVMQIVARTSNRVFVGLPLCRNPEYLQLNIDYTIDIVTRGGLIRLLPDFLKPLLAPLLSSKNSSLRHALTFMRPILQERIDMDAQHGKEWADRPNDFVSWLIDDLPATEKPTVEDLALRILAVNMAAIHTSSTTLTAALYDLAKYPEYLKPLREEVERVTEAEGWTKASLGNMHQIDSFLRESQRLHGSGSLALFRQVVAKDGFTFSDGITIPYGSFLGVPASSVQLDPEFYENPDTFDAFRFSRLRETSGTFNRLMVTTNARDHLVFGHGRHACPGRFFAAAELKAMLAHVVLNYDVKAEVPGVGPPDSWFGTARFANPKGKIWVRKRV</sequence>
<dbReference type="GO" id="GO:0004497">
    <property type="term" value="F:monooxygenase activity"/>
    <property type="evidence" value="ECO:0007669"/>
    <property type="project" value="UniProtKB-KW"/>
</dbReference>
<dbReference type="SUPFAM" id="SSF48264">
    <property type="entry name" value="Cytochrome P450"/>
    <property type="match status" value="1"/>
</dbReference>
<evidence type="ECO:0000256" key="4">
    <source>
        <dbReference type="ARBA" id="ARBA00023002"/>
    </source>
</evidence>
<dbReference type="Gene3D" id="1.10.630.10">
    <property type="entry name" value="Cytochrome P450"/>
    <property type="match status" value="1"/>
</dbReference>
<dbReference type="GO" id="GO:0020037">
    <property type="term" value="F:heme binding"/>
    <property type="evidence" value="ECO:0007669"/>
    <property type="project" value="InterPro"/>
</dbReference>
<dbReference type="PRINTS" id="PR00465">
    <property type="entry name" value="EP450IV"/>
</dbReference>
<keyword evidence="7" id="KW-0503">Monooxygenase</keyword>
<keyword evidence="3 6" id="KW-0479">Metal-binding</keyword>
<dbReference type="EMBL" id="CAVNYO010000166">
    <property type="protein sequence ID" value="CAK5270407.1"/>
    <property type="molecule type" value="Genomic_DNA"/>
</dbReference>
<feature type="binding site" description="axial binding residue" evidence="6">
    <location>
        <position position="447"/>
    </location>
    <ligand>
        <name>heme</name>
        <dbReference type="ChEBI" id="CHEBI:30413"/>
    </ligand>
    <ligandPart>
        <name>Fe</name>
        <dbReference type="ChEBI" id="CHEBI:18248"/>
    </ligandPart>
</feature>
<dbReference type="GO" id="GO:0016705">
    <property type="term" value="F:oxidoreductase activity, acting on paired donors, with incorporation or reduction of molecular oxygen"/>
    <property type="evidence" value="ECO:0007669"/>
    <property type="project" value="InterPro"/>
</dbReference>
<keyword evidence="4 7" id="KW-0560">Oxidoreductase</keyword>
<keyword evidence="10" id="KW-1185">Reference proteome</keyword>
<dbReference type="GO" id="GO:0005506">
    <property type="term" value="F:iron ion binding"/>
    <property type="evidence" value="ECO:0007669"/>
    <property type="project" value="InterPro"/>
</dbReference>
<comment type="similarity">
    <text evidence="2 7">Belongs to the cytochrome P450 family.</text>
</comment>
<evidence type="ECO:0000256" key="5">
    <source>
        <dbReference type="ARBA" id="ARBA00023004"/>
    </source>
</evidence>
<keyword evidence="8" id="KW-0732">Signal</keyword>
<dbReference type="PRINTS" id="PR00385">
    <property type="entry name" value="P450"/>
</dbReference>